<gene>
    <name evidence="2" type="ORF">V6N12_001920</name>
</gene>
<feature type="domain" description="RNase H type-1" evidence="1">
    <location>
        <begin position="29"/>
        <end position="144"/>
    </location>
</feature>
<dbReference type="Pfam" id="PF13456">
    <property type="entry name" value="RVT_3"/>
    <property type="match status" value="1"/>
</dbReference>
<name>A0ABR2BRT8_9ROSI</name>
<dbReference type="CDD" id="cd06222">
    <property type="entry name" value="RNase_H_like"/>
    <property type="match status" value="1"/>
</dbReference>
<evidence type="ECO:0000313" key="3">
    <source>
        <dbReference type="Proteomes" id="UP001472677"/>
    </source>
</evidence>
<comment type="caution">
    <text evidence="2">The sequence shown here is derived from an EMBL/GenBank/DDBJ whole genome shotgun (WGS) entry which is preliminary data.</text>
</comment>
<dbReference type="SUPFAM" id="SSF53098">
    <property type="entry name" value="Ribonuclease H-like"/>
    <property type="match status" value="2"/>
</dbReference>
<proteinExistence type="predicted"/>
<dbReference type="InterPro" id="IPR012337">
    <property type="entry name" value="RNaseH-like_sf"/>
</dbReference>
<sequence>MSNYLSLKIIEISTWKGRCFKFNVSKAYTDHKVGCGGILRNVEGILRALFSGPIEGSCIDFAKPMAMKAALELYLEASWSGVAGLIFEVDSHLVMKWLNVPALQPWRWWPLLASIYLLMKKVSNVQLCYVNRSSNSLVEGLAKDGFQQGRLVGKPNNDLEFEEGFGGPCGILVSPTFGCFKFNVSGTYKDHKASCGRILRIEEGILRALFLGPIEGSCIYFAKLVAIKVVLELYLGANWSGVAGVIFEVDSHSVLKWLNILALRPWRWWPLLVSIDLLMKNVPNAQLCYVNKISNSLAEGLAKDGVSRATFFKAWW</sequence>
<dbReference type="EMBL" id="JBBPBM010000090">
    <property type="protein sequence ID" value="KAK8509848.1"/>
    <property type="molecule type" value="Genomic_DNA"/>
</dbReference>
<organism evidence="2 3">
    <name type="scientific">Hibiscus sabdariffa</name>
    <name type="common">roselle</name>
    <dbReference type="NCBI Taxonomy" id="183260"/>
    <lineage>
        <taxon>Eukaryota</taxon>
        <taxon>Viridiplantae</taxon>
        <taxon>Streptophyta</taxon>
        <taxon>Embryophyta</taxon>
        <taxon>Tracheophyta</taxon>
        <taxon>Spermatophyta</taxon>
        <taxon>Magnoliopsida</taxon>
        <taxon>eudicotyledons</taxon>
        <taxon>Gunneridae</taxon>
        <taxon>Pentapetalae</taxon>
        <taxon>rosids</taxon>
        <taxon>malvids</taxon>
        <taxon>Malvales</taxon>
        <taxon>Malvaceae</taxon>
        <taxon>Malvoideae</taxon>
        <taxon>Hibiscus</taxon>
    </lineage>
</organism>
<dbReference type="PANTHER" id="PTHR33033:SF69">
    <property type="entry name" value="POLYNUCLEOTIDYL TRANSFERASE, RIBONUCLEASE H FOLD"/>
    <property type="match status" value="1"/>
</dbReference>
<keyword evidence="3" id="KW-1185">Reference proteome</keyword>
<evidence type="ECO:0000259" key="1">
    <source>
        <dbReference type="Pfam" id="PF13456"/>
    </source>
</evidence>
<dbReference type="Proteomes" id="UP001472677">
    <property type="component" value="Unassembled WGS sequence"/>
</dbReference>
<reference evidence="2 3" key="1">
    <citation type="journal article" date="2024" name="G3 (Bethesda)">
        <title>Genome assembly of Hibiscus sabdariffa L. provides insights into metabolisms of medicinal natural products.</title>
        <authorList>
            <person name="Kim T."/>
        </authorList>
    </citation>
    <scope>NUCLEOTIDE SEQUENCE [LARGE SCALE GENOMIC DNA]</scope>
    <source>
        <strain evidence="2">TK-2024</strain>
        <tissue evidence="2">Old leaves</tissue>
    </source>
</reference>
<dbReference type="Gene3D" id="3.30.420.10">
    <property type="entry name" value="Ribonuclease H-like superfamily/Ribonuclease H"/>
    <property type="match status" value="2"/>
</dbReference>
<dbReference type="InterPro" id="IPR002156">
    <property type="entry name" value="RNaseH_domain"/>
</dbReference>
<dbReference type="PANTHER" id="PTHR33033">
    <property type="entry name" value="POLYNUCLEOTIDYL TRANSFERASE, RIBONUCLEASE H-LIKE SUPERFAMILY PROTEIN-RELATED"/>
    <property type="match status" value="1"/>
</dbReference>
<dbReference type="InterPro" id="IPR036397">
    <property type="entry name" value="RNaseH_sf"/>
</dbReference>
<protein>
    <recommendedName>
        <fullName evidence="1">RNase H type-1 domain-containing protein</fullName>
    </recommendedName>
</protein>
<dbReference type="InterPro" id="IPR044730">
    <property type="entry name" value="RNase_H-like_dom_plant"/>
</dbReference>
<evidence type="ECO:0000313" key="2">
    <source>
        <dbReference type="EMBL" id="KAK8509848.1"/>
    </source>
</evidence>
<accession>A0ABR2BRT8</accession>